<evidence type="ECO:0000259" key="1">
    <source>
        <dbReference type="Pfam" id="PF00383"/>
    </source>
</evidence>
<dbReference type="InterPro" id="IPR002125">
    <property type="entry name" value="CMP_dCMP_dom"/>
</dbReference>
<organism evidence="2 3">
    <name type="scientific">Propylenella binzhouense</name>
    <dbReference type="NCBI Taxonomy" id="2555902"/>
    <lineage>
        <taxon>Bacteria</taxon>
        <taxon>Pseudomonadati</taxon>
        <taxon>Pseudomonadota</taxon>
        <taxon>Alphaproteobacteria</taxon>
        <taxon>Hyphomicrobiales</taxon>
        <taxon>Propylenellaceae</taxon>
        <taxon>Propylenella</taxon>
    </lineage>
</organism>
<dbReference type="EMBL" id="SPKJ01000003">
    <property type="protein sequence ID" value="MYZ46445.1"/>
    <property type="molecule type" value="Genomic_DNA"/>
</dbReference>
<feature type="domain" description="CMP/dCMP-type deaminase" evidence="1">
    <location>
        <begin position="29"/>
        <end position="111"/>
    </location>
</feature>
<protein>
    <submittedName>
        <fullName evidence="2">Nucleoside deaminase</fullName>
    </submittedName>
</protein>
<dbReference type="Pfam" id="PF00383">
    <property type="entry name" value="dCMP_cyt_deam_1"/>
    <property type="match status" value="1"/>
</dbReference>
<dbReference type="Gene3D" id="3.40.140.10">
    <property type="entry name" value="Cytidine Deaminase, domain 2"/>
    <property type="match status" value="1"/>
</dbReference>
<dbReference type="InterPro" id="IPR016193">
    <property type="entry name" value="Cytidine_deaminase-like"/>
</dbReference>
<evidence type="ECO:0000313" key="2">
    <source>
        <dbReference type="EMBL" id="MYZ46445.1"/>
    </source>
</evidence>
<evidence type="ECO:0000313" key="3">
    <source>
        <dbReference type="Proteomes" id="UP000773614"/>
    </source>
</evidence>
<sequence length="199" mass="21218">MPPEAGARAARLLSVIEAEIVPLTRAGVAAGNKIFGAAVLRKADLSLVVAGTNRETANPLWHGEIATLDAFFALPQSSRPAPGDCVFLSTHEPCPLCLSAITWAGFDNFTYLFGYADTRDAFAIPHDLRILEEVFGVRDGAYRRQNAYWTASSIADLVGNAPEPERRGLNARVAALAHVYSVLSEAYHAGKGAAGIPLD</sequence>
<dbReference type="Proteomes" id="UP000773614">
    <property type="component" value="Unassembled WGS sequence"/>
</dbReference>
<gene>
    <name evidence="2" type="ORF">E4O86_01750</name>
</gene>
<dbReference type="RefSeq" id="WP_161138790.1">
    <property type="nucleotide sequence ID" value="NZ_SPKJ01000003.1"/>
</dbReference>
<dbReference type="AlphaFoldDB" id="A0A964WS41"/>
<keyword evidence="3" id="KW-1185">Reference proteome</keyword>
<reference evidence="2" key="1">
    <citation type="submission" date="2019-03" db="EMBL/GenBank/DDBJ databases">
        <title>Afifella sp. nov., isolated from activated sludge.</title>
        <authorList>
            <person name="Li Q."/>
            <person name="Liu Y."/>
        </authorList>
    </citation>
    <scope>NUCLEOTIDE SEQUENCE</scope>
    <source>
        <strain evidence="2">L72</strain>
    </source>
</reference>
<comment type="caution">
    <text evidence="2">The sequence shown here is derived from an EMBL/GenBank/DDBJ whole genome shotgun (WGS) entry which is preliminary data.</text>
</comment>
<name>A0A964WS41_9HYPH</name>
<accession>A0A964WS41</accession>
<dbReference type="OrthoDB" id="7768233at2"/>
<dbReference type="GO" id="GO:0003824">
    <property type="term" value="F:catalytic activity"/>
    <property type="evidence" value="ECO:0007669"/>
    <property type="project" value="InterPro"/>
</dbReference>
<dbReference type="SUPFAM" id="SSF53927">
    <property type="entry name" value="Cytidine deaminase-like"/>
    <property type="match status" value="1"/>
</dbReference>
<proteinExistence type="predicted"/>